<dbReference type="EMBL" id="LR699119">
    <property type="protein sequence ID" value="VVC75988.1"/>
    <property type="molecule type" value="Genomic_DNA"/>
</dbReference>
<keyword evidence="3" id="KW-1185">Reference proteome</keyword>
<dbReference type="NCBIfam" id="TIGR01760">
    <property type="entry name" value="tape_meas_TP901"/>
    <property type="match status" value="1"/>
</dbReference>
<evidence type="ECO:0000256" key="1">
    <source>
        <dbReference type="SAM" id="Phobius"/>
    </source>
</evidence>
<name>A0A5E4PHJ0_9COXI</name>
<evidence type="ECO:0000313" key="2">
    <source>
        <dbReference type="EMBL" id="VVC75988.1"/>
    </source>
</evidence>
<accession>A0A5E4PHJ0</accession>
<feature type="transmembrane region" description="Helical" evidence="1">
    <location>
        <begin position="459"/>
        <end position="486"/>
    </location>
</feature>
<protein>
    <recommendedName>
        <fullName evidence="4">Phage tail tape measure protein domain-containing protein</fullName>
    </recommendedName>
</protein>
<evidence type="ECO:0000313" key="3">
    <source>
        <dbReference type="Proteomes" id="UP000324194"/>
    </source>
</evidence>
<dbReference type="RefSeq" id="WP_148339244.1">
    <property type="nucleotide sequence ID" value="NZ_LR699119.1"/>
</dbReference>
<keyword evidence="1" id="KW-1133">Transmembrane helix</keyword>
<reference evidence="2 3" key="1">
    <citation type="submission" date="2019-08" db="EMBL/GenBank/DDBJ databases">
        <authorList>
            <person name="Guy L."/>
        </authorList>
    </citation>
    <scope>NUCLEOTIDE SEQUENCE [LARGE SCALE GENOMIC DNA]</scope>
    <source>
        <strain evidence="2 3">SGT-108</strain>
    </source>
</reference>
<dbReference type="Proteomes" id="UP000324194">
    <property type="component" value="Chromosome 1"/>
</dbReference>
<keyword evidence="1" id="KW-0812">Transmembrane</keyword>
<dbReference type="KEGG" id="asip:AQUSIP_12890"/>
<organism evidence="2 3">
    <name type="scientific">Aquicella siphonis</name>
    <dbReference type="NCBI Taxonomy" id="254247"/>
    <lineage>
        <taxon>Bacteria</taxon>
        <taxon>Pseudomonadati</taxon>
        <taxon>Pseudomonadota</taxon>
        <taxon>Gammaproteobacteria</taxon>
        <taxon>Legionellales</taxon>
        <taxon>Coxiellaceae</taxon>
        <taxon>Aquicella</taxon>
    </lineage>
</organism>
<gene>
    <name evidence="2" type="ORF">AQUSIP_12890</name>
</gene>
<proteinExistence type="predicted"/>
<evidence type="ECO:0008006" key="4">
    <source>
        <dbReference type="Google" id="ProtNLM"/>
    </source>
</evidence>
<dbReference type="InterPro" id="IPR010090">
    <property type="entry name" value="Phage_tape_meas"/>
</dbReference>
<sequence length="746" mass="80706">MNENYTVAVKLSLINDVSKGMIALGAQFSTLQKQADLFQAKLTAIKSTAAMGGVLLASGAALASPLIVATKMAGNLEQQLKNVQIVTHATNKEMNDFRGTLENLPGMFSSLEAANIARQIALSGNFKIQDVAGLMPEFTKFATVQKMLKGTDYEKSTEMGIKIAEITGHFDPESIKKSLDAFNKLSLIMPGSLDKVLKAFQYAEGTMKNVMGVSDETTMLMVAMLQRMGVESTRAGSSLLSMVSRTIPQVMGSGLWVGRSAEALKNMGLLNAAGQADVFTEGKFDFYKFMGKMSNYVIEQFKQNPAQVARNNIMSNMQFAFGTTGTRLASIFMTGKGLGQMAEINQQYKMHPDLEKTYNEMNDLFNKQLYESAARFKTVIMELGVTLLPIATGALKYFNEHIIKLTNYVRENQATVGKIAKTILAVAGLTALGGTLLLLKAGLTGLLLPLSLVTKTMPALMLAITGISVPGIIAAGVIGAVGYGLYKLYENGYLSGETVKNLAVTIKNSLVDAVEKLKAEFEKLSDMFHYIADTLKTVFDYIGDKVKKVTAYLGENFPLHDEGGRQTMTGAVLQKAQNIYTSSPLEKVVNTALGAVTMPFRGAYAAYDLLKKTGQYDADKMPAIKAVAPEAPKYDAAYFATVLPQQKTPVQPINNHTTNNYSTVNNSTNSPAPNFISHRQAQNAPAQAAPQTIQIQNDIHLDGNKIGTQLVKKIYQTATASPNTGSMFDSSLSPMPTNVNAFGITY</sequence>
<dbReference type="AlphaFoldDB" id="A0A5E4PHJ0"/>
<keyword evidence="1" id="KW-0472">Membrane</keyword>